<name>A0A8S1RVB0_9CILI</name>
<reference evidence="2" key="1">
    <citation type="submission" date="2021-01" db="EMBL/GenBank/DDBJ databases">
        <authorList>
            <consortium name="Genoscope - CEA"/>
            <person name="William W."/>
        </authorList>
    </citation>
    <scope>NUCLEOTIDE SEQUENCE</scope>
</reference>
<feature type="signal peptide" evidence="1">
    <location>
        <begin position="1"/>
        <end position="20"/>
    </location>
</feature>
<evidence type="ECO:0000256" key="1">
    <source>
        <dbReference type="SAM" id="SignalP"/>
    </source>
</evidence>
<dbReference type="EMBL" id="CAJJDN010000287">
    <property type="protein sequence ID" value="CAD8130414.1"/>
    <property type="molecule type" value="Genomic_DNA"/>
</dbReference>
<accession>A0A8S1RVB0</accession>
<sequence length="66" mass="7753">MIYWYKIILILQIIIGSQEAKDLLFLKIDYLDPEVAAISTKYLPKSTTNAYALQMDKLNNQKNFQR</sequence>
<evidence type="ECO:0000313" key="2">
    <source>
        <dbReference type="EMBL" id="CAD8130414.1"/>
    </source>
</evidence>
<comment type="caution">
    <text evidence="2">The sequence shown here is derived from an EMBL/GenBank/DDBJ whole genome shotgun (WGS) entry which is preliminary data.</text>
</comment>
<dbReference type="AlphaFoldDB" id="A0A8S1RVB0"/>
<protein>
    <submittedName>
        <fullName evidence="2">Uncharacterized protein</fullName>
    </submittedName>
</protein>
<keyword evidence="3" id="KW-1185">Reference proteome</keyword>
<proteinExistence type="predicted"/>
<keyword evidence="1" id="KW-0732">Signal</keyword>
<dbReference type="Proteomes" id="UP000692954">
    <property type="component" value="Unassembled WGS sequence"/>
</dbReference>
<organism evidence="2 3">
    <name type="scientific">Paramecium sonneborni</name>
    <dbReference type="NCBI Taxonomy" id="65129"/>
    <lineage>
        <taxon>Eukaryota</taxon>
        <taxon>Sar</taxon>
        <taxon>Alveolata</taxon>
        <taxon>Ciliophora</taxon>
        <taxon>Intramacronucleata</taxon>
        <taxon>Oligohymenophorea</taxon>
        <taxon>Peniculida</taxon>
        <taxon>Parameciidae</taxon>
        <taxon>Paramecium</taxon>
    </lineage>
</organism>
<feature type="chain" id="PRO_5035821073" evidence="1">
    <location>
        <begin position="21"/>
        <end position="66"/>
    </location>
</feature>
<evidence type="ECO:0000313" key="3">
    <source>
        <dbReference type="Proteomes" id="UP000692954"/>
    </source>
</evidence>
<gene>
    <name evidence="2" type="ORF">PSON_ATCC_30995.1.T2870010</name>
</gene>